<dbReference type="Proteomes" id="UP000199488">
    <property type="component" value="Unassembled WGS sequence"/>
</dbReference>
<feature type="domain" description="SAF" evidence="3">
    <location>
        <begin position="41"/>
        <end position="103"/>
    </location>
</feature>
<feature type="region of interest" description="Disordered" evidence="1">
    <location>
        <begin position="252"/>
        <end position="324"/>
    </location>
</feature>
<dbReference type="SMART" id="SM00858">
    <property type="entry name" value="SAF"/>
    <property type="match status" value="1"/>
</dbReference>
<sequence length="391" mass="42966">MRPKRLLLFALIAGVITTVVFYIFITSDTPEEAEETDMQMIEVVAAAEAIEEGTRISGDMVEVVEIAEEQMHPNAVREPGDVTGTYAKSDLAEEEVILDNHFQSADDSDAPLAQQVEEGRRGVSVNVDYEESVSYLLEPDDYVDVLSTRPNEDGEMQTEVLIEQVRVLAIGERFQETSAAAPDEEGESSEEETTEYQAVTLELTQEGSAQIINANQDDGDLHLSIYSQAVEGNGPGESADNAVEVIAPSVEANSGEAAEPNENDADNSSQETEEQPLPEENEPGSSEEEGNETNEETAPEDEAPAQSEEEPSSGNIQDSLQLSPYTYRANIRESPSLEAPVLEVVDSSTRLEYTDQFEQDKENRTWVFVEYGEDSSGWISNRITQFEESGE</sequence>
<gene>
    <name evidence="4" type="ORF">SAMN05421781_2878</name>
</gene>
<keyword evidence="2" id="KW-1133">Transmembrane helix</keyword>
<proteinExistence type="predicted"/>
<reference evidence="4 5" key="1">
    <citation type="submission" date="2016-10" db="EMBL/GenBank/DDBJ databases">
        <authorList>
            <person name="de Groot N.N."/>
        </authorList>
    </citation>
    <scope>NUCLEOTIDE SEQUENCE [LARGE SCALE GENOMIC DNA]</scope>
    <source>
        <strain evidence="4 5">DSM 23126</strain>
    </source>
</reference>
<dbReference type="RefSeq" id="WP_091616549.1">
    <property type="nucleotide sequence ID" value="NZ_FNNC01000007.1"/>
</dbReference>
<dbReference type="STRING" id="1122204.SAMN05421781_2878"/>
<name>A0A1H2XSS0_9BACI</name>
<dbReference type="CDD" id="cd11614">
    <property type="entry name" value="SAF_CpaB_FlgA_like"/>
    <property type="match status" value="1"/>
</dbReference>
<evidence type="ECO:0000313" key="5">
    <source>
        <dbReference type="Proteomes" id="UP000199488"/>
    </source>
</evidence>
<dbReference type="AlphaFoldDB" id="A0A1H2XSS0"/>
<protein>
    <submittedName>
        <fullName evidence="4">Flp pilus assembly protein CpaB</fullName>
    </submittedName>
</protein>
<dbReference type="Gene3D" id="2.30.30.40">
    <property type="entry name" value="SH3 Domains"/>
    <property type="match status" value="1"/>
</dbReference>
<evidence type="ECO:0000259" key="3">
    <source>
        <dbReference type="SMART" id="SM00858"/>
    </source>
</evidence>
<keyword evidence="2" id="KW-0812">Transmembrane</keyword>
<evidence type="ECO:0000256" key="1">
    <source>
        <dbReference type="SAM" id="MobiDB-lite"/>
    </source>
</evidence>
<evidence type="ECO:0000256" key="2">
    <source>
        <dbReference type="SAM" id="Phobius"/>
    </source>
</evidence>
<feature type="compositionally biased region" description="Polar residues" evidence="1">
    <location>
        <begin position="314"/>
        <end position="324"/>
    </location>
</feature>
<dbReference type="InterPro" id="IPR017592">
    <property type="entry name" value="Pilus_assmbl_Flp-typ_CpaB"/>
</dbReference>
<feature type="transmembrane region" description="Helical" evidence="2">
    <location>
        <begin position="7"/>
        <end position="25"/>
    </location>
</feature>
<accession>A0A1H2XSS0</accession>
<dbReference type="Pfam" id="PF16976">
    <property type="entry name" value="RcpC"/>
    <property type="match status" value="1"/>
</dbReference>
<dbReference type="Pfam" id="PF08666">
    <property type="entry name" value="SAF"/>
    <property type="match status" value="1"/>
</dbReference>
<evidence type="ECO:0000313" key="4">
    <source>
        <dbReference type="EMBL" id="SDW95369.1"/>
    </source>
</evidence>
<dbReference type="InterPro" id="IPR031571">
    <property type="entry name" value="RcpC_dom"/>
</dbReference>
<dbReference type="Pfam" id="PF08239">
    <property type="entry name" value="SH3_3"/>
    <property type="match status" value="1"/>
</dbReference>
<keyword evidence="5" id="KW-1185">Reference proteome</keyword>
<dbReference type="NCBIfam" id="TIGR03177">
    <property type="entry name" value="pilus_cpaB"/>
    <property type="match status" value="1"/>
</dbReference>
<dbReference type="Gene3D" id="3.90.1210.10">
    <property type="entry name" value="Antifreeze-like/N-acetylneuraminic acid synthase C-terminal domain"/>
    <property type="match status" value="1"/>
</dbReference>
<keyword evidence="2" id="KW-0472">Membrane</keyword>
<feature type="compositionally biased region" description="Acidic residues" evidence="1">
    <location>
        <begin position="259"/>
        <end position="311"/>
    </location>
</feature>
<dbReference type="InterPro" id="IPR013974">
    <property type="entry name" value="SAF"/>
</dbReference>
<dbReference type="InterPro" id="IPR003646">
    <property type="entry name" value="SH3-like_bac-type"/>
</dbReference>
<dbReference type="OrthoDB" id="1757906at2"/>
<dbReference type="EMBL" id="FNNC01000007">
    <property type="protein sequence ID" value="SDW95369.1"/>
    <property type="molecule type" value="Genomic_DNA"/>
</dbReference>
<organism evidence="4 5">
    <name type="scientific">Marinococcus luteus</name>
    <dbReference type="NCBI Taxonomy" id="1122204"/>
    <lineage>
        <taxon>Bacteria</taxon>
        <taxon>Bacillati</taxon>
        <taxon>Bacillota</taxon>
        <taxon>Bacilli</taxon>
        <taxon>Bacillales</taxon>
        <taxon>Bacillaceae</taxon>
        <taxon>Marinococcus</taxon>
    </lineage>
</organism>